<reference evidence="1" key="1">
    <citation type="journal article" date="2021" name="Environ. Microbiol.">
        <title>Gene family expansions and transcriptome signatures uncover fungal adaptations to wood decay.</title>
        <authorList>
            <person name="Hage H."/>
            <person name="Miyauchi S."/>
            <person name="Viragh M."/>
            <person name="Drula E."/>
            <person name="Min B."/>
            <person name="Chaduli D."/>
            <person name="Navarro D."/>
            <person name="Favel A."/>
            <person name="Norest M."/>
            <person name="Lesage-Meessen L."/>
            <person name="Balint B."/>
            <person name="Merenyi Z."/>
            <person name="de Eugenio L."/>
            <person name="Morin E."/>
            <person name="Martinez A.T."/>
            <person name="Baldrian P."/>
            <person name="Stursova M."/>
            <person name="Martinez M.J."/>
            <person name="Novotny C."/>
            <person name="Magnuson J.K."/>
            <person name="Spatafora J.W."/>
            <person name="Maurice S."/>
            <person name="Pangilinan J."/>
            <person name="Andreopoulos W."/>
            <person name="LaButti K."/>
            <person name="Hundley H."/>
            <person name="Na H."/>
            <person name="Kuo A."/>
            <person name="Barry K."/>
            <person name="Lipzen A."/>
            <person name="Henrissat B."/>
            <person name="Riley R."/>
            <person name="Ahrendt S."/>
            <person name="Nagy L.G."/>
            <person name="Grigoriev I.V."/>
            <person name="Martin F."/>
            <person name="Rosso M.N."/>
        </authorList>
    </citation>
    <scope>NUCLEOTIDE SEQUENCE</scope>
    <source>
        <strain evidence="1">CBS 384.51</strain>
    </source>
</reference>
<proteinExistence type="predicted"/>
<name>A0ACB8TX29_9APHY</name>
<evidence type="ECO:0000313" key="2">
    <source>
        <dbReference type="Proteomes" id="UP001055072"/>
    </source>
</evidence>
<protein>
    <submittedName>
        <fullName evidence="1">Uncharacterized protein</fullName>
    </submittedName>
</protein>
<organism evidence="1 2">
    <name type="scientific">Irpex rosettiformis</name>
    <dbReference type="NCBI Taxonomy" id="378272"/>
    <lineage>
        <taxon>Eukaryota</taxon>
        <taxon>Fungi</taxon>
        <taxon>Dikarya</taxon>
        <taxon>Basidiomycota</taxon>
        <taxon>Agaricomycotina</taxon>
        <taxon>Agaricomycetes</taxon>
        <taxon>Polyporales</taxon>
        <taxon>Irpicaceae</taxon>
        <taxon>Irpex</taxon>
    </lineage>
</organism>
<comment type="caution">
    <text evidence="1">The sequence shown here is derived from an EMBL/GenBank/DDBJ whole genome shotgun (WGS) entry which is preliminary data.</text>
</comment>
<sequence>MRSFTSLFLPLVIASLVRAAAILPEDHETRGVGLLSRDVTALSVDAPSKIDTPFAVDAQGHRGFLGQHSKTVSDLERVNNKKDPVPIVPGRGVGFTHDQGEVHIVDVGNAVACSENDNASDASCTIKTVPNIFKGNVLDHLGPYNDIMIGSIFCG</sequence>
<dbReference type="Proteomes" id="UP001055072">
    <property type="component" value="Unassembled WGS sequence"/>
</dbReference>
<keyword evidence="2" id="KW-1185">Reference proteome</keyword>
<gene>
    <name evidence="1" type="ORF">BDY19DRAFT_995826</name>
</gene>
<accession>A0ACB8TX29</accession>
<dbReference type="EMBL" id="MU274923">
    <property type="protein sequence ID" value="KAI0086536.1"/>
    <property type="molecule type" value="Genomic_DNA"/>
</dbReference>
<evidence type="ECO:0000313" key="1">
    <source>
        <dbReference type="EMBL" id="KAI0086536.1"/>
    </source>
</evidence>